<comment type="caution">
    <text evidence="2">The sequence shown here is derived from an EMBL/GenBank/DDBJ whole genome shotgun (WGS) entry which is preliminary data.</text>
</comment>
<organism evidence="2 3">
    <name type="scientific">Thalassiosira oceanica</name>
    <name type="common">Marine diatom</name>
    <dbReference type="NCBI Taxonomy" id="159749"/>
    <lineage>
        <taxon>Eukaryota</taxon>
        <taxon>Sar</taxon>
        <taxon>Stramenopiles</taxon>
        <taxon>Ochrophyta</taxon>
        <taxon>Bacillariophyta</taxon>
        <taxon>Coscinodiscophyceae</taxon>
        <taxon>Thalassiosirophycidae</taxon>
        <taxon>Thalassiosirales</taxon>
        <taxon>Thalassiosiraceae</taxon>
        <taxon>Thalassiosira</taxon>
    </lineage>
</organism>
<feature type="compositionally biased region" description="Basic and acidic residues" evidence="1">
    <location>
        <begin position="95"/>
        <end position="115"/>
    </location>
</feature>
<dbReference type="AlphaFoldDB" id="K0RFR0"/>
<feature type="compositionally biased region" description="Low complexity" evidence="1">
    <location>
        <begin position="1"/>
        <end position="19"/>
    </location>
</feature>
<feature type="region of interest" description="Disordered" evidence="1">
    <location>
        <begin position="1"/>
        <end position="206"/>
    </location>
</feature>
<dbReference type="Proteomes" id="UP000266841">
    <property type="component" value="Unassembled WGS sequence"/>
</dbReference>
<evidence type="ECO:0000256" key="1">
    <source>
        <dbReference type="SAM" id="MobiDB-lite"/>
    </source>
</evidence>
<gene>
    <name evidence="2" type="ORF">THAOC_33491</name>
</gene>
<accession>K0RFR0</accession>
<feature type="compositionally biased region" description="Basic and acidic residues" evidence="1">
    <location>
        <begin position="135"/>
        <end position="155"/>
    </location>
</feature>
<evidence type="ECO:0000313" key="3">
    <source>
        <dbReference type="Proteomes" id="UP000266841"/>
    </source>
</evidence>
<sequence length="206" mass="21382">MKAREMAAAGKARGEAPAPEQEIGRGNTPERGRRGSSVPHSFRRASLLRGLPVPRRPVVPAGGPPGKLPPQRGTLHGVDRADLPLGPGRAALEAPGRDIPLEPDPARAPRRDGAERPPPAVHVPVPAGTRGGDGGGEHGTRGRPRDVHTSVEVRRILAAIDAGYSAGGPPQRGRDRRRGDPLQALPPPPETTARAGCARAAPTPVS</sequence>
<name>K0RFR0_THAOC</name>
<evidence type="ECO:0000313" key="2">
    <source>
        <dbReference type="EMBL" id="EJK47771.1"/>
    </source>
</evidence>
<dbReference type="EMBL" id="AGNL01046642">
    <property type="protein sequence ID" value="EJK47771.1"/>
    <property type="molecule type" value="Genomic_DNA"/>
</dbReference>
<protein>
    <submittedName>
        <fullName evidence="2">Uncharacterized protein</fullName>
    </submittedName>
</protein>
<feature type="compositionally biased region" description="Pro residues" evidence="1">
    <location>
        <begin position="54"/>
        <end position="68"/>
    </location>
</feature>
<keyword evidence="3" id="KW-1185">Reference proteome</keyword>
<feature type="non-terminal residue" evidence="2">
    <location>
        <position position="206"/>
    </location>
</feature>
<reference evidence="2 3" key="1">
    <citation type="journal article" date="2012" name="Genome Biol.">
        <title>Genome and low-iron response of an oceanic diatom adapted to chronic iron limitation.</title>
        <authorList>
            <person name="Lommer M."/>
            <person name="Specht M."/>
            <person name="Roy A.S."/>
            <person name="Kraemer L."/>
            <person name="Andreson R."/>
            <person name="Gutowska M.A."/>
            <person name="Wolf J."/>
            <person name="Bergner S.V."/>
            <person name="Schilhabel M.B."/>
            <person name="Klostermeier U.C."/>
            <person name="Beiko R.G."/>
            <person name="Rosenstiel P."/>
            <person name="Hippler M."/>
            <person name="Laroche J."/>
        </authorList>
    </citation>
    <scope>NUCLEOTIDE SEQUENCE [LARGE SCALE GENOMIC DNA]</scope>
    <source>
        <strain evidence="2 3">CCMP1005</strain>
    </source>
</reference>
<proteinExistence type="predicted"/>